<dbReference type="Gene3D" id="3.40.50.300">
    <property type="entry name" value="P-loop containing nucleotide triphosphate hydrolases"/>
    <property type="match status" value="1"/>
</dbReference>
<sequence length="482" mass="54402">MSYALNILIVEDNEASLFALSNYLRAEGYNITEAKDFKSAAKILDDIKKIHFIDVIITDLKLPDGSGIEILKIVKSKNFDIDVLITTGFSSVKTAVEAIKSGAYDYITKPINLEELDIILKRIVSKRNLLSEINELKIRLEDKFSFGNLITKSKKMIEIINTAIAVSNTNSTVLIEGESGTGKELLANIIVNSSERKNKPFIKLNCAALSETILESELFGHEKGSFTGADSLHKGRFEVADGGTIFLDEIGEIPLKTQAKILRVLQEKEFERVGGNKTIKVDIRIIAASQDIADKVKKGEFRQDLYYRLNVINLKITPLRERKEDIPLLVNKFTEDFSKEMGKNIKGVNEKVLNILLDYNYPGNIRELKNIIEFMVAVSANNDIINENILPAYLNDLKYKNNLSNNKNNRNEEHSDNTINSGEDKEDFIKIPFNMHLEDAENLIILKTLLKNSNDKVKTSKTLNIGLKTLYRKLETIKNLKS</sequence>
<dbReference type="SMART" id="SM00382">
    <property type="entry name" value="AAA"/>
    <property type="match status" value="1"/>
</dbReference>
<name>A0A519BNS3_9DELT</name>
<dbReference type="InterPro" id="IPR002197">
    <property type="entry name" value="HTH_Fis"/>
</dbReference>
<dbReference type="InterPro" id="IPR003593">
    <property type="entry name" value="AAA+_ATPase"/>
</dbReference>
<evidence type="ECO:0000256" key="3">
    <source>
        <dbReference type="ARBA" id="ARBA00023015"/>
    </source>
</evidence>
<dbReference type="InterPro" id="IPR025944">
    <property type="entry name" value="Sigma_54_int_dom_CS"/>
</dbReference>
<dbReference type="PANTHER" id="PTHR32071">
    <property type="entry name" value="TRANSCRIPTIONAL REGULATORY PROTEIN"/>
    <property type="match status" value="1"/>
</dbReference>
<dbReference type="PROSITE" id="PS50045">
    <property type="entry name" value="SIGMA54_INTERACT_4"/>
    <property type="match status" value="1"/>
</dbReference>
<dbReference type="Gene3D" id="1.10.8.60">
    <property type="match status" value="1"/>
</dbReference>
<feature type="domain" description="Sigma-54 factor interaction" evidence="7">
    <location>
        <begin position="149"/>
        <end position="377"/>
    </location>
</feature>
<dbReference type="Proteomes" id="UP000319296">
    <property type="component" value="Unassembled WGS sequence"/>
</dbReference>
<keyword evidence="4" id="KW-0238">DNA-binding</keyword>
<dbReference type="PROSITE" id="PS00688">
    <property type="entry name" value="SIGMA54_INTERACT_3"/>
    <property type="match status" value="1"/>
</dbReference>
<dbReference type="GO" id="GO:0043565">
    <property type="term" value="F:sequence-specific DNA binding"/>
    <property type="evidence" value="ECO:0007669"/>
    <property type="project" value="InterPro"/>
</dbReference>
<gene>
    <name evidence="9" type="ORF">EVG15_03620</name>
</gene>
<dbReference type="Pfam" id="PF25601">
    <property type="entry name" value="AAA_lid_14"/>
    <property type="match status" value="1"/>
</dbReference>
<evidence type="ECO:0000256" key="6">
    <source>
        <dbReference type="PROSITE-ProRule" id="PRU00169"/>
    </source>
</evidence>
<evidence type="ECO:0000256" key="1">
    <source>
        <dbReference type="ARBA" id="ARBA00022741"/>
    </source>
</evidence>
<dbReference type="PANTHER" id="PTHR32071:SF119">
    <property type="entry name" value="SIGMA L-DEPENDENT TRANSCRIPTIONAL REGULATOR YPLP-RELATED"/>
    <property type="match status" value="1"/>
</dbReference>
<dbReference type="SUPFAM" id="SSF52540">
    <property type="entry name" value="P-loop containing nucleoside triphosphate hydrolases"/>
    <property type="match status" value="1"/>
</dbReference>
<dbReference type="InterPro" id="IPR025943">
    <property type="entry name" value="Sigma_54_int_dom_ATP-bd_2"/>
</dbReference>
<dbReference type="InterPro" id="IPR002078">
    <property type="entry name" value="Sigma_54_int"/>
</dbReference>
<dbReference type="AlphaFoldDB" id="A0A519BNS3"/>
<dbReference type="InterPro" id="IPR001789">
    <property type="entry name" value="Sig_transdc_resp-reg_receiver"/>
</dbReference>
<dbReference type="SMART" id="SM00448">
    <property type="entry name" value="REC"/>
    <property type="match status" value="1"/>
</dbReference>
<evidence type="ECO:0000259" key="8">
    <source>
        <dbReference type="PROSITE" id="PS50110"/>
    </source>
</evidence>
<dbReference type="SUPFAM" id="SSF46689">
    <property type="entry name" value="Homeodomain-like"/>
    <property type="match status" value="1"/>
</dbReference>
<dbReference type="PROSITE" id="PS50110">
    <property type="entry name" value="RESPONSE_REGULATORY"/>
    <property type="match status" value="1"/>
</dbReference>
<evidence type="ECO:0000256" key="2">
    <source>
        <dbReference type="ARBA" id="ARBA00022840"/>
    </source>
</evidence>
<keyword evidence="5" id="KW-0804">Transcription</keyword>
<keyword evidence="2" id="KW-0067">ATP-binding</keyword>
<dbReference type="CDD" id="cd00009">
    <property type="entry name" value="AAA"/>
    <property type="match status" value="1"/>
</dbReference>
<dbReference type="GO" id="GO:0000160">
    <property type="term" value="P:phosphorelay signal transduction system"/>
    <property type="evidence" value="ECO:0007669"/>
    <property type="project" value="InterPro"/>
</dbReference>
<accession>A0A519BNS3</accession>
<dbReference type="SUPFAM" id="SSF52172">
    <property type="entry name" value="CheY-like"/>
    <property type="match status" value="1"/>
</dbReference>
<dbReference type="FunFam" id="3.40.50.300:FF:000006">
    <property type="entry name" value="DNA-binding transcriptional regulator NtrC"/>
    <property type="match status" value="1"/>
</dbReference>
<dbReference type="Pfam" id="PF00158">
    <property type="entry name" value="Sigma54_activat"/>
    <property type="match status" value="1"/>
</dbReference>
<dbReference type="EMBL" id="SGBB01000004">
    <property type="protein sequence ID" value="RZD18913.1"/>
    <property type="molecule type" value="Genomic_DNA"/>
</dbReference>
<dbReference type="GO" id="GO:0006355">
    <property type="term" value="P:regulation of DNA-templated transcription"/>
    <property type="evidence" value="ECO:0007669"/>
    <property type="project" value="InterPro"/>
</dbReference>
<evidence type="ECO:0000313" key="9">
    <source>
        <dbReference type="EMBL" id="RZD18913.1"/>
    </source>
</evidence>
<comment type="caution">
    <text evidence="9">The sequence shown here is derived from an EMBL/GenBank/DDBJ whole genome shotgun (WGS) entry which is preliminary data.</text>
</comment>
<organism evidence="9 10">
    <name type="scientific">Candidatus Acididesulfobacter diazotrophicus</name>
    <dbReference type="NCBI Taxonomy" id="2597226"/>
    <lineage>
        <taxon>Bacteria</taxon>
        <taxon>Deltaproteobacteria</taxon>
        <taxon>Candidatus Acidulodesulfobacterales</taxon>
        <taxon>Candidatus Acididesulfobacter</taxon>
    </lineage>
</organism>
<dbReference type="InterPro" id="IPR011006">
    <property type="entry name" value="CheY-like_superfamily"/>
</dbReference>
<dbReference type="Gene3D" id="1.10.10.60">
    <property type="entry name" value="Homeodomain-like"/>
    <property type="match status" value="1"/>
</dbReference>
<dbReference type="InterPro" id="IPR058031">
    <property type="entry name" value="AAA_lid_NorR"/>
</dbReference>
<proteinExistence type="predicted"/>
<dbReference type="PROSITE" id="PS00676">
    <property type="entry name" value="SIGMA54_INTERACT_2"/>
    <property type="match status" value="1"/>
</dbReference>
<dbReference type="InterPro" id="IPR025662">
    <property type="entry name" value="Sigma_54_int_dom_ATP-bd_1"/>
</dbReference>
<evidence type="ECO:0000256" key="4">
    <source>
        <dbReference type="ARBA" id="ARBA00023125"/>
    </source>
</evidence>
<dbReference type="InterPro" id="IPR027417">
    <property type="entry name" value="P-loop_NTPase"/>
</dbReference>
<keyword evidence="6" id="KW-0597">Phosphoprotein</keyword>
<evidence type="ECO:0000313" key="10">
    <source>
        <dbReference type="Proteomes" id="UP000319296"/>
    </source>
</evidence>
<dbReference type="Pfam" id="PF00072">
    <property type="entry name" value="Response_reg"/>
    <property type="match status" value="1"/>
</dbReference>
<dbReference type="Pfam" id="PF02954">
    <property type="entry name" value="HTH_8"/>
    <property type="match status" value="1"/>
</dbReference>
<keyword evidence="3" id="KW-0805">Transcription regulation</keyword>
<dbReference type="Gene3D" id="3.40.50.2300">
    <property type="match status" value="1"/>
</dbReference>
<reference evidence="9 10" key="1">
    <citation type="journal article" date="2019" name="ISME J.">
        <title>Insights into ecological role of a new deltaproteobacterial order Candidatus Acidulodesulfobacterales by metagenomics and metatranscriptomics.</title>
        <authorList>
            <person name="Tan S."/>
            <person name="Liu J."/>
            <person name="Fang Y."/>
            <person name="Hedlund B.P."/>
            <person name="Lian Z.H."/>
            <person name="Huang L.Y."/>
            <person name="Li J.T."/>
            <person name="Huang L.N."/>
            <person name="Li W.J."/>
            <person name="Jiang H.C."/>
            <person name="Dong H.L."/>
            <person name="Shu W.S."/>
        </authorList>
    </citation>
    <scope>NUCLEOTIDE SEQUENCE [LARGE SCALE GENOMIC DNA]</scope>
    <source>
        <strain evidence="9">AP1</strain>
    </source>
</reference>
<evidence type="ECO:0000259" key="7">
    <source>
        <dbReference type="PROSITE" id="PS50045"/>
    </source>
</evidence>
<dbReference type="InterPro" id="IPR009057">
    <property type="entry name" value="Homeodomain-like_sf"/>
</dbReference>
<feature type="modified residue" description="4-aspartylphosphate" evidence="6">
    <location>
        <position position="59"/>
    </location>
</feature>
<dbReference type="GO" id="GO:0005524">
    <property type="term" value="F:ATP binding"/>
    <property type="evidence" value="ECO:0007669"/>
    <property type="project" value="UniProtKB-KW"/>
</dbReference>
<feature type="domain" description="Response regulatory" evidence="8">
    <location>
        <begin position="6"/>
        <end position="124"/>
    </location>
</feature>
<keyword evidence="1" id="KW-0547">Nucleotide-binding</keyword>
<protein>
    <submittedName>
        <fullName evidence="9">Sigma-54-dependent Fis family transcriptional regulator</fullName>
    </submittedName>
</protein>
<evidence type="ECO:0000256" key="5">
    <source>
        <dbReference type="ARBA" id="ARBA00023163"/>
    </source>
</evidence>
<dbReference type="PROSITE" id="PS00675">
    <property type="entry name" value="SIGMA54_INTERACT_1"/>
    <property type="match status" value="1"/>
</dbReference>